<dbReference type="GO" id="GO:0005743">
    <property type="term" value="C:mitochondrial inner membrane"/>
    <property type="evidence" value="ECO:0007669"/>
    <property type="project" value="UniProtKB-SubCell"/>
</dbReference>
<reference evidence="4" key="1">
    <citation type="submission" date="2016-05" db="EMBL/GenBank/DDBJ databases">
        <title>Comparative genomics of biotechnologically important yeasts.</title>
        <authorList>
            <consortium name="DOE Joint Genome Institute"/>
            <person name="Riley R."/>
            <person name="Haridas S."/>
            <person name="Wolfe K.H."/>
            <person name="Lopes M.R."/>
            <person name="Hittinger C.T."/>
            <person name="Goker M."/>
            <person name="Salamov A."/>
            <person name="Wisecaver J."/>
            <person name="Long T.M."/>
            <person name="Aerts A.L."/>
            <person name="Barry K."/>
            <person name="Choi C."/>
            <person name="Clum A."/>
            <person name="Coughlan A.Y."/>
            <person name="Deshpande S."/>
            <person name="Douglass A.P."/>
            <person name="Hanson S.J."/>
            <person name="Klenk H.-P."/>
            <person name="Labutti K."/>
            <person name="Lapidus A."/>
            <person name="Lindquist E."/>
            <person name="Lipzen A."/>
            <person name="Meier-Kolthoff J.P."/>
            <person name="Ohm R.A."/>
            <person name="Otillar R.P."/>
            <person name="Pangilinan J."/>
            <person name="Peng Y."/>
            <person name="Rokas A."/>
            <person name="Rosa C.A."/>
            <person name="Scheuner C."/>
            <person name="Sibirny A.A."/>
            <person name="Slot J.C."/>
            <person name="Stielow J.B."/>
            <person name="Sun H."/>
            <person name="Kurtzman C.P."/>
            <person name="Blackwell M."/>
            <person name="Grigoriev I.V."/>
            <person name="Jeffries T.W."/>
        </authorList>
    </citation>
    <scope>NUCLEOTIDE SEQUENCE [LARGE SCALE GENOMIC DNA]</scope>
    <source>
        <strain evidence="4">NRRL Y-2460</strain>
    </source>
</reference>
<protein>
    <recommendedName>
        <fullName evidence="2">NADH dehydrogenase [ubiquinone] 1 alpha subcomplex subunit</fullName>
    </recommendedName>
</protein>
<dbReference type="GO" id="GO:0045271">
    <property type="term" value="C:respiratory chain complex I"/>
    <property type="evidence" value="ECO:0007669"/>
    <property type="project" value="InterPro"/>
</dbReference>
<comment type="function">
    <text evidence="2">Accessory subunit of the mitochondrial membrane respiratory chain NADH dehydrogenase (Complex I), that is believed not to be involved in catalysis. Complex I functions in the transfer of electrons from NADH to the respiratory chain. The immediate electron acceptor for the enzyme is believed to be ubiquinone.</text>
</comment>
<comment type="subcellular location">
    <subcellularLocation>
        <location evidence="2">Mitochondrion inner membrane</location>
        <topology evidence="2">Peripheral membrane protein</topology>
        <orientation evidence="2">Matrix side</orientation>
    </subcellularLocation>
</comment>
<keyword evidence="4" id="KW-1185">Reference proteome</keyword>
<evidence type="ECO:0000256" key="2">
    <source>
        <dbReference type="RuleBase" id="RU363103"/>
    </source>
</evidence>
<keyword evidence="2" id="KW-0472">Membrane</keyword>
<keyword evidence="2" id="KW-0679">Respiratory chain</keyword>
<organism evidence="3 4">
    <name type="scientific">Pachysolen tannophilus NRRL Y-2460</name>
    <dbReference type="NCBI Taxonomy" id="669874"/>
    <lineage>
        <taxon>Eukaryota</taxon>
        <taxon>Fungi</taxon>
        <taxon>Dikarya</taxon>
        <taxon>Ascomycota</taxon>
        <taxon>Saccharomycotina</taxon>
        <taxon>Pichiomycetes</taxon>
        <taxon>Pachysolenaceae</taxon>
        <taxon>Pachysolen</taxon>
    </lineage>
</organism>
<dbReference type="Pfam" id="PF05071">
    <property type="entry name" value="NDUFA12"/>
    <property type="match status" value="1"/>
</dbReference>
<accession>A0A1E4TXX9</accession>
<keyword evidence="2" id="KW-0249">Electron transport</keyword>
<keyword evidence="2" id="KW-0496">Mitochondrion</keyword>
<dbReference type="InterPro" id="IPR007763">
    <property type="entry name" value="NDUFA12"/>
</dbReference>
<evidence type="ECO:0000313" key="4">
    <source>
        <dbReference type="Proteomes" id="UP000094236"/>
    </source>
</evidence>
<proteinExistence type="inferred from homology"/>
<dbReference type="STRING" id="669874.A0A1E4TXX9"/>
<sequence>MSSSLARTVRNFWRNGIKRSLIQIATINDTKSGDLVGIDDFGNKFYETKNEEEIHLRTRWVEYSNFWRPDISQVEPGWHYWLGYGTDIPPNQLQPNLKSIKAYPEPPRHMDNLTFTDGAYIPYNTARPKTQTWQPKVAERV</sequence>
<evidence type="ECO:0000313" key="3">
    <source>
        <dbReference type="EMBL" id="ODV96597.1"/>
    </source>
</evidence>
<dbReference type="PANTHER" id="PTHR12910">
    <property type="entry name" value="NADH-UBIQUINONE OXIDOREDUCTASE SUBUNIT B17.2"/>
    <property type="match status" value="1"/>
</dbReference>
<dbReference type="PANTHER" id="PTHR12910:SF2">
    <property type="entry name" value="NADH DEHYDROGENASE [UBIQUINONE] 1 ALPHA SUBCOMPLEX SUBUNIT 12"/>
    <property type="match status" value="1"/>
</dbReference>
<dbReference type="AlphaFoldDB" id="A0A1E4TXX9"/>
<comment type="similarity">
    <text evidence="1 2">Belongs to the complex I NDUFA12 subunit family.</text>
</comment>
<evidence type="ECO:0000256" key="1">
    <source>
        <dbReference type="ARBA" id="ARBA00007355"/>
    </source>
</evidence>
<keyword evidence="2" id="KW-0813">Transport</keyword>
<keyword evidence="2" id="KW-0999">Mitochondrion inner membrane</keyword>
<dbReference type="OrthoDB" id="274641at2759"/>
<dbReference type="EMBL" id="KV454012">
    <property type="protein sequence ID" value="ODV96597.1"/>
    <property type="molecule type" value="Genomic_DNA"/>
</dbReference>
<dbReference type="Proteomes" id="UP000094236">
    <property type="component" value="Unassembled WGS sequence"/>
</dbReference>
<gene>
    <name evidence="3" type="ORF">PACTADRAFT_1187</name>
</gene>
<dbReference type="GO" id="GO:0006979">
    <property type="term" value="P:response to oxidative stress"/>
    <property type="evidence" value="ECO:0007669"/>
    <property type="project" value="TreeGrafter"/>
</dbReference>
<name>A0A1E4TXX9_PACTA</name>